<organism evidence="1 2">
    <name type="scientific">Burkholderia cenocepacia</name>
    <dbReference type="NCBI Taxonomy" id="95486"/>
    <lineage>
        <taxon>Bacteria</taxon>
        <taxon>Pseudomonadati</taxon>
        <taxon>Pseudomonadota</taxon>
        <taxon>Betaproteobacteria</taxon>
        <taxon>Burkholderiales</taxon>
        <taxon>Burkholderiaceae</taxon>
        <taxon>Burkholderia</taxon>
        <taxon>Burkholderia cepacia complex</taxon>
    </lineage>
</organism>
<name>A0A3R9BPG3_9BURK</name>
<proteinExistence type="predicted"/>
<sequence>MRQWRAGDNAAVKHVRDLLVSKSAEAWRIYNVLAFMVEALPEDKSGELPVHCTLVDLREELEKLASGLMEISDNGTLATTR</sequence>
<dbReference type="Proteomes" id="UP000272140">
    <property type="component" value="Unassembled WGS sequence"/>
</dbReference>
<dbReference type="AlphaFoldDB" id="A0A3R9BPG3"/>
<evidence type="ECO:0000313" key="2">
    <source>
        <dbReference type="Proteomes" id="UP000272140"/>
    </source>
</evidence>
<dbReference type="EMBL" id="RKIO01000002">
    <property type="protein sequence ID" value="RSC14749.1"/>
    <property type="molecule type" value="Genomic_DNA"/>
</dbReference>
<accession>A0A3R9BPG3</accession>
<protein>
    <submittedName>
        <fullName evidence="1">Uncharacterized protein</fullName>
    </submittedName>
</protein>
<reference evidence="2" key="1">
    <citation type="submission" date="2018-11" db="EMBL/GenBank/DDBJ databases">
        <title>FDA dAtabase for Regulatory Grade micrObial Sequences (FDA-ARGOS): Supporting development and validation of Infectious Disease Dx tests.</title>
        <authorList>
            <person name="Goldberg B."/>
            <person name="Campos J."/>
            <person name="Tallon L."/>
            <person name="Sadzewicz L."/>
            <person name="Zhao X."/>
            <person name="Vavikolanu K."/>
            <person name="Mehta A."/>
            <person name="Aluvathingal J."/>
            <person name="Nadendla S."/>
            <person name="Geyer C."/>
            <person name="Nandy P."/>
            <person name="Yan Y."/>
            <person name="Sichtig H."/>
        </authorList>
    </citation>
    <scope>NUCLEOTIDE SEQUENCE [LARGE SCALE GENOMIC DNA]</scope>
    <source>
        <strain evidence="2">FDAARGOS_544</strain>
    </source>
</reference>
<comment type="caution">
    <text evidence="1">The sequence shown here is derived from an EMBL/GenBank/DDBJ whole genome shotgun (WGS) entry which is preliminary data.</text>
</comment>
<gene>
    <name evidence="1" type="ORF">EGT41_16320</name>
</gene>
<evidence type="ECO:0000313" key="1">
    <source>
        <dbReference type="EMBL" id="RSC14749.1"/>
    </source>
</evidence>